<dbReference type="AlphaFoldDB" id="A0A072V4A0"/>
<keyword evidence="1 2" id="KW-0812">Transmembrane</keyword>
<dbReference type="EMBL" id="CM001218">
    <property type="protein sequence ID" value="KEH36476.1"/>
    <property type="molecule type" value="Genomic_DNA"/>
</dbReference>
<proteinExistence type="predicted"/>
<protein>
    <submittedName>
        <fullName evidence="2">Transmembrane protein, putative</fullName>
    </submittedName>
</protein>
<reference evidence="2 4" key="1">
    <citation type="journal article" date="2011" name="Nature">
        <title>The Medicago genome provides insight into the evolution of rhizobial symbioses.</title>
        <authorList>
            <person name="Young N.D."/>
            <person name="Debelle F."/>
            <person name="Oldroyd G.E."/>
            <person name="Geurts R."/>
            <person name="Cannon S.B."/>
            <person name="Udvardi M.K."/>
            <person name="Benedito V.A."/>
            <person name="Mayer K.F."/>
            <person name="Gouzy J."/>
            <person name="Schoof H."/>
            <person name="Van de Peer Y."/>
            <person name="Proost S."/>
            <person name="Cook D.R."/>
            <person name="Meyers B.C."/>
            <person name="Spannagl M."/>
            <person name="Cheung F."/>
            <person name="De Mita S."/>
            <person name="Krishnakumar V."/>
            <person name="Gundlach H."/>
            <person name="Zhou S."/>
            <person name="Mudge J."/>
            <person name="Bharti A.K."/>
            <person name="Murray J.D."/>
            <person name="Naoumkina M.A."/>
            <person name="Rosen B."/>
            <person name="Silverstein K.A."/>
            <person name="Tang H."/>
            <person name="Rombauts S."/>
            <person name="Zhao P.X."/>
            <person name="Zhou P."/>
            <person name="Barbe V."/>
            <person name="Bardou P."/>
            <person name="Bechner M."/>
            <person name="Bellec A."/>
            <person name="Berger A."/>
            <person name="Berges H."/>
            <person name="Bidwell S."/>
            <person name="Bisseling T."/>
            <person name="Choisne N."/>
            <person name="Couloux A."/>
            <person name="Denny R."/>
            <person name="Deshpande S."/>
            <person name="Dai X."/>
            <person name="Doyle J.J."/>
            <person name="Dudez A.M."/>
            <person name="Farmer A.D."/>
            <person name="Fouteau S."/>
            <person name="Franken C."/>
            <person name="Gibelin C."/>
            <person name="Gish J."/>
            <person name="Goldstein S."/>
            <person name="Gonzalez A.J."/>
            <person name="Green P.J."/>
            <person name="Hallab A."/>
            <person name="Hartog M."/>
            <person name="Hua A."/>
            <person name="Humphray S.J."/>
            <person name="Jeong D.H."/>
            <person name="Jing Y."/>
            <person name="Jocker A."/>
            <person name="Kenton S.M."/>
            <person name="Kim D.J."/>
            <person name="Klee K."/>
            <person name="Lai H."/>
            <person name="Lang C."/>
            <person name="Lin S."/>
            <person name="Macmil S.L."/>
            <person name="Magdelenat G."/>
            <person name="Matthews L."/>
            <person name="McCorrison J."/>
            <person name="Monaghan E.L."/>
            <person name="Mun J.H."/>
            <person name="Najar F.Z."/>
            <person name="Nicholson C."/>
            <person name="Noirot C."/>
            <person name="O'Bleness M."/>
            <person name="Paule C.R."/>
            <person name="Poulain J."/>
            <person name="Prion F."/>
            <person name="Qin B."/>
            <person name="Qu C."/>
            <person name="Retzel E.F."/>
            <person name="Riddle C."/>
            <person name="Sallet E."/>
            <person name="Samain S."/>
            <person name="Samson N."/>
            <person name="Sanders I."/>
            <person name="Saurat O."/>
            <person name="Scarpelli C."/>
            <person name="Schiex T."/>
            <person name="Segurens B."/>
            <person name="Severin A.J."/>
            <person name="Sherrier D.J."/>
            <person name="Shi R."/>
            <person name="Sims S."/>
            <person name="Singer S.R."/>
            <person name="Sinharoy S."/>
            <person name="Sterck L."/>
            <person name="Viollet A."/>
            <person name="Wang B.B."/>
            <person name="Wang K."/>
            <person name="Wang M."/>
            <person name="Wang X."/>
            <person name="Warfsmann J."/>
            <person name="Weissenbach J."/>
            <person name="White D.D."/>
            <person name="White J.D."/>
            <person name="Wiley G.B."/>
            <person name="Wincker P."/>
            <person name="Xing Y."/>
            <person name="Yang L."/>
            <person name="Yao Z."/>
            <person name="Ying F."/>
            <person name="Zhai J."/>
            <person name="Zhou L."/>
            <person name="Zuber A."/>
            <person name="Denarie J."/>
            <person name="Dixon R.A."/>
            <person name="May G.D."/>
            <person name="Schwartz D.C."/>
            <person name="Rogers J."/>
            <person name="Quetier F."/>
            <person name="Town C.D."/>
            <person name="Roe B.A."/>
        </authorList>
    </citation>
    <scope>NUCLEOTIDE SEQUENCE [LARGE SCALE GENOMIC DNA]</scope>
    <source>
        <strain evidence="2">A17</strain>
        <strain evidence="3 4">cv. Jemalong A17</strain>
    </source>
</reference>
<dbReference type="EnsemblPlants" id="KEH36476">
    <property type="protein sequence ID" value="KEH36476"/>
    <property type="gene ID" value="MTR_2g011055"/>
</dbReference>
<dbReference type="Proteomes" id="UP000002051">
    <property type="component" value="Chromosome 2"/>
</dbReference>
<keyword evidence="4" id="KW-1185">Reference proteome</keyword>
<keyword evidence="1" id="KW-1133">Transmembrane helix</keyword>
<reference evidence="2 4" key="2">
    <citation type="journal article" date="2014" name="BMC Genomics">
        <title>An improved genome release (version Mt4.0) for the model legume Medicago truncatula.</title>
        <authorList>
            <person name="Tang H."/>
            <person name="Krishnakumar V."/>
            <person name="Bidwell S."/>
            <person name="Rosen B."/>
            <person name="Chan A."/>
            <person name="Zhou S."/>
            <person name="Gentzbittel L."/>
            <person name="Childs K.L."/>
            <person name="Yandell M."/>
            <person name="Gundlach H."/>
            <person name="Mayer K.F."/>
            <person name="Schwartz D.C."/>
            <person name="Town C.D."/>
        </authorList>
    </citation>
    <scope>GENOME REANNOTATION</scope>
    <source>
        <strain evidence="2">A17</strain>
        <strain evidence="3 4">cv. Jemalong A17</strain>
    </source>
</reference>
<gene>
    <name evidence="2" type="ordered locus">MTR_2g011055</name>
</gene>
<accession>A0A072V4A0</accession>
<reference evidence="3" key="3">
    <citation type="submission" date="2015-04" db="UniProtKB">
        <authorList>
            <consortium name="EnsemblPlants"/>
        </authorList>
    </citation>
    <scope>IDENTIFICATION</scope>
    <source>
        <strain evidence="3">cv. Jemalong A17</strain>
    </source>
</reference>
<sequence length="121" mass="13756">MDEGHVLCRMAQDTSQYLNDELQFHDNLASVVFVSVLHTIYPILLCLGISLFINNIRSNDHLTNLTNGCFYLKQSLSELTSKYESQSRLHLSHGDLCISKSDKSPLIIIGFVDKTKFHQIN</sequence>
<keyword evidence="1" id="KW-0472">Membrane</keyword>
<feature type="transmembrane region" description="Helical" evidence="1">
    <location>
        <begin position="28"/>
        <end position="53"/>
    </location>
</feature>
<evidence type="ECO:0000313" key="4">
    <source>
        <dbReference type="Proteomes" id="UP000002051"/>
    </source>
</evidence>
<evidence type="ECO:0000256" key="1">
    <source>
        <dbReference type="SAM" id="Phobius"/>
    </source>
</evidence>
<evidence type="ECO:0000313" key="3">
    <source>
        <dbReference type="EnsemblPlants" id="KEH36476"/>
    </source>
</evidence>
<evidence type="ECO:0000313" key="2">
    <source>
        <dbReference type="EMBL" id="KEH36476.1"/>
    </source>
</evidence>
<organism evidence="2 4">
    <name type="scientific">Medicago truncatula</name>
    <name type="common">Barrel medic</name>
    <name type="synonym">Medicago tribuloides</name>
    <dbReference type="NCBI Taxonomy" id="3880"/>
    <lineage>
        <taxon>Eukaryota</taxon>
        <taxon>Viridiplantae</taxon>
        <taxon>Streptophyta</taxon>
        <taxon>Embryophyta</taxon>
        <taxon>Tracheophyta</taxon>
        <taxon>Spermatophyta</taxon>
        <taxon>Magnoliopsida</taxon>
        <taxon>eudicotyledons</taxon>
        <taxon>Gunneridae</taxon>
        <taxon>Pentapetalae</taxon>
        <taxon>rosids</taxon>
        <taxon>fabids</taxon>
        <taxon>Fabales</taxon>
        <taxon>Fabaceae</taxon>
        <taxon>Papilionoideae</taxon>
        <taxon>50 kb inversion clade</taxon>
        <taxon>NPAAA clade</taxon>
        <taxon>Hologalegina</taxon>
        <taxon>IRL clade</taxon>
        <taxon>Trifolieae</taxon>
        <taxon>Medicago</taxon>
    </lineage>
</organism>
<name>A0A072V4A0_MEDTR</name>
<dbReference type="HOGENOM" id="CLU_2041501_0_0_1"/>